<accession>A0A976N2H3</accession>
<protein>
    <submittedName>
        <fullName evidence="2">Uncharacterized protein</fullName>
    </submittedName>
</protein>
<dbReference type="EMBL" id="OM869681">
    <property type="protein sequence ID" value="UPW41852.1"/>
    <property type="molecule type" value="Genomic_DNA"/>
</dbReference>
<feature type="region of interest" description="Disordered" evidence="1">
    <location>
        <begin position="192"/>
        <end position="232"/>
    </location>
</feature>
<evidence type="ECO:0000256" key="1">
    <source>
        <dbReference type="SAM" id="MobiDB-lite"/>
    </source>
</evidence>
<sequence length="232" mass="25940">MQTINIGDPIPYAAVGVSVDAMATPVIIGQTEYNIGQAIERPIMDYDVPYSSTISVSVTEALDFTDDDLTLLDRTVRLVSPSTRLRWLELRARRSNQTFFEHPSFAAEIDETTRTTVRDLLFCYTGQVDANLYRNVAPSMYEVDQTLDNPLSKIREKDLDPDSDFAIVETFSNSDEKLEAFDVIRQEHEKRNVFRRQESIRRSQNRDTASQSGADAVSTPPSGSDSSGATTA</sequence>
<feature type="compositionally biased region" description="Polar residues" evidence="1">
    <location>
        <begin position="206"/>
        <end position="232"/>
    </location>
</feature>
<evidence type="ECO:0000313" key="2">
    <source>
        <dbReference type="EMBL" id="UPW41852.1"/>
    </source>
</evidence>
<feature type="compositionally biased region" description="Basic and acidic residues" evidence="1">
    <location>
        <begin position="192"/>
        <end position="205"/>
    </location>
</feature>
<organism evidence="2">
    <name type="scientific">Peromfec virus RodF5_8</name>
    <dbReference type="NCBI Taxonomy" id="2929344"/>
    <lineage>
        <taxon>Viruses</taxon>
        <taxon>Monodnaviria</taxon>
        <taxon>Sangervirae</taxon>
        <taxon>Phixviricota</taxon>
        <taxon>Malgrandaviricetes</taxon>
        <taxon>Petitvirales</taxon>
        <taxon>Microviridae</taxon>
    </lineage>
</organism>
<reference evidence="2" key="1">
    <citation type="submission" date="2022-02" db="EMBL/GenBank/DDBJ databases">
        <title>Towards deciphering the DNA virus diversity associated with rodent species in the families Cricetidae and Heteromyidae.</title>
        <authorList>
            <person name="Lund M."/>
            <person name="Larsen B.B."/>
            <person name="Gryseels S."/>
            <person name="Kraberger S."/>
            <person name="Rowsey D.M."/>
            <person name="Steger L."/>
            <person name="Yule K.M."/>
            <person name="Upham N.S."/>
            <person name="Worobey M."/>
            <person name="Van Doorslaer K."/>
            <person name="Varsani A."/>
        </authorList>
    </citation>
    <scope>NUCLEOTIDE SEQUENCE</scope>
    <source>
        <strain evidence="2">NeonRodF5_8</strain>
    </source>
</reference>
<proteinExistence type="predicted"/>
<name>A0A976N2H3_9VIRU</name>